<dbReference type="InterPro" id="IPR043502">
    <property type="entry name" value="DNA/RNA_pol_sf"/>
</dbReference>
<evidence type="ECO:0000313" key="3">
    <source>
        <dbReference type="EMBL" id="SDS64297.1"/>
    </source>
</evidence>
<feature type="domain" description="Reverse transcriptase" evidence="2">
    <location>
        <begin position="76"/>
        <end position="308"/>
    </location>
</feature>
<evidence type="ECO:0000256" key="1">
    <source>
        <dbReference type="ARBA" id="ARBA00034120"/>
    </source>
</evidence>
<dbReference type="PANTHER" id="PTHR34047">
    <property type="entry name" value="NUCLEAR INTRON MATURASE 1, MITOCHONDRIAL-RELATED"/>
    <property type="match status" value="1"/>
</dbReference>
<dbReference type="GO" id="GO:0003964">
    <property type="term" value="F:RNA-directed DNA polymerase activity"/>
    <property type="evidence" value="ECO:0007669"/>
    <property type="project" value="UniProtKB-KW"/>
</dbReference>
<evidence type="ECO:0000313" key="4">
    <source>
        <dbReference type="Proteomes" id="UP000199524"/>
    </source>
</evidence>
<dbReference type="PROSITE" id="PS50878">
    <property type="entry name" value="RT_POL"/>
    <property type="match status" value="1"/>
</dbReference>
<keyword evidence="4" id="KW-1185">Reference proteome</keyword>
<organism evidence="3 4">
    <name type="scientific">Pseudomonas asplenii</name>
    <dbReference type="NCBI Taxonomy" id="53407"/>
    <lineage>
        <taxon>Bacteria</taxon>
        <taxon>Pseudomonadati</taxon>
        <taxon>Pseudomonadota</taxon>
        <taxon>Gammaproteobacteria</taxon>
        <taxon>Pseudomonadales</taxon>
        <taxon>Pseudomonadaceae</taxon>
        <taxon>Pseudomonas</taxon>
    </lineage>
</organism>
<proteinExistence type="inferred from homology"/>
<dbReference type="Proteomes" id="UP000199524">
    <property type="component" value="Chromosome I"/>
</dbReference>
<dbReference type="Pfam" id="PF00078">
    <property type="entry name" value="RVT_1"/>
    <property type="match status" value="1"/>
</dbReference>
<comment type="similarity">
    <text evidence="1">Belongs to the bacterial reverse transcriptase family.</text>
</comment>
<evidence type="ECO:0000259" key="2">
    <source>
        <dbReference type="PROSITE" id="PS50878"/>
    </source>
</evidence>
<gene>
    <name evidence="3" type="ORF">SAMN05216598_2247</name>
</gene>
<accession>A0A1H1TVP9</accession>
<dbReference type="AlphaFoldDB" id="A0A1H1TVP9"/>
<dbReference type="EMBL" id="LT629777">
    <property type="protein sequence ID" value="SDS64297.1"/>
    <property type="molecule type" value="Genomic_DNA"/>
</dbReference>
<name>A0A1H1TVP9_9PSED</name>
<reference evidence="4" key="1">
    <citation type="submission" date="2016-10" db="EMBL/GenBank/DDBJ databases">
        <authorList>
            <person name="Varghese N."/>
            <person name="Submissions S."/>
        </authorList>
    </citation>
    <scope>NUCLEOTIDE SEQUENCE [LARGE SCALE GENOMIC DNA]</scope>
    <source>
        <strain evidence="4">ATCC 23835</strain>
    </source>
</reference>
<keyword evidence="3" id="KW-0695">RNA-directed DNA polymerase</keyword>
<dbReference type="InterPro" id="IPR051083">
    <property type="entry name" value="GrpII_Intron_Splice-Mob/Def"/>
</dbReference>
<sequence length="498" mass="57499">MILEKQLLKFIQAEAEKLSDRHHAYHNSVDLEYERRSRRLLDPGEKLVTLPPQWSVDKKFNPFYVNKNRKKIAHSISRKILLGTYIPNPPTHMNVRKPSGGYRTVSIYQIPDAAVSALFYHQLLKKNKHRLSSFAYAYRDDRNAHFAIQDISLELGQVPRIFVAEFDFSKFFDNIRHDYLFQQFDQNGFSISESERKVIRAFLGASGKGIPQGTSISLFLANLVCWQLDKKLELAGLRFARYADDTIIWANDYQKINVAYEIVYKFSAETGVAINLEKSEGISLLCPKDHKSEFAQCKDSVDFLGYKLSKEKISIKDKSVAHIKKEISYILYKHLIQPLKPSTLRSVSIPANNKDADLLRAISEIRRFLYGDLTDEMISNYINGASNRIFFKGTMSFYPLLNDESQLRQLDTWLVLAVFKSIKLRKSLLSKHGYNRSHSSPFNIRKKDIASTLRKQKVDGKKRLQLPSFFFIYQALKKGLSDMGVEGVMNPKSNMYNY</sequence>
<dbReference type="SUPFAM" id="SSF56672">
    <property type="entry name" value="DNA/RNA polymerases"/>
    <property type="match status" value="1"/>
</dbReference>
<keyword evidence="3" id="KW-0808">Transferase</keyword>
<dbReference type="PANTHER" id="PTHR34047:SF8">
    <property type="entry name" value="PROTEIN YKFC"/>
    <property type="match status" value="1"/>
</dbReference>
<dbReference type="InterPro" id="IPR000477">
    <property type="entry name" value="RT_dom"/>
</dbReference>
<protein>
    <submittedName>
        <fullName evidence="3">Reverse transcriptase (RNA-dependent DNA polymerase)</fullName>
    </submittedName>
</protein>
<keyword evidence="3" id="KW-0548">Nucleotidyltransferase</keyword>